<dbReference type="Proteomes" id="UP001054857">
    <property type="component" value="Unassembled WGS sequence"/>
</dbReference>
<feature type="region of interest" description="Disordered" evidence="1">
    <location>
        <begin position="507"/>
        <end position="544"/>
    </location>
</feature>
<keyword evidence="4" id="KW-1185">Reference proteome</keyword>
<proteinExistence type="predicted"/>
<dbReference type="EMBL" id="BMAR01000028">
    <property type="protein sequence ID" value="GFR49192.1"/>
    <property type="molecule type" value="Genomic_DNA"/>
</dbReference>
<dbReference type="Gene3D" id="3.40.50.1820">
    <property type="entry name" value="alpha/beta hydrolase"/>
    <property type="match status" value="1"/>
</dbReference>
<feature type="domain" description="AB hydrolase-1" evidence="2">
    <location>
        <begin position="239"/>
        <end position="483"/>
    </location>
</feature>
<accession>A0AAD3HQK4</accession>
<dbReference type="PANTHER" id="PTHR47832:SF1">
    <property type="entry name" value="DNA PHOTOLYASE"/>
    <property type="match status" value="1"/>
</dbReference>
<dbReference type="InterPro" id="IPR000639">
    <property type="entry name" value="Epox_hydrolase-like"/>
</dbReference>
<comment type="caution">
    <text evidence="3">The sequence shown here is derived from an EMBL/GenBank/DDBJ whole genome shotgun (WGS) entry which is preliminary data.</text>
</comment>
<evidence type="ECO:0000313" key="4">
    <source>
        <dbReference type="Proteomes" id="UP001054857"/>
    </source>
</evidence>
<dbReference type="SUPFAM" id="SSF53474">
    <property type="entry name" value="alpha/beta-Hydrolases"/>
    <property type="match status" value="1"/>
</dbReference>
<dbReference type="Pfam" id="PF00561">
    <property type="entry name" value="Abhydrolase_1"/>
    <property type="match status" value="1"/>
</dbReference>
<dbReference type="GO" id="GO:0003824">
    <property type="term" value="F:catalytic activity"/>
    <property type="evidence" value="ECO:0007669"/>
    <property type="project" value="InterPro"/>
</dbReference>
<evidence type="ECO:0000313" key="3">
    <source>
        <dbReference type="EMBL" id="GFR49192.1"/>
    </source>
</evidence>
<sequence>EMRRLLTEAALAAYGNLVRSDRRDIAASNGADADGGSGSGGGGLAAVAAEVAAGCAEGADAERAVRVLAGSHSPLELLQMYLGTAPSPPAARSSSSSAPSSPSSSAPSLLSLDDEVAALRRPGVDGAPFTGLFSAAKALGTLSVRRVMREAYSAAGCPYDGRTEPRCLRPPSAAAAAVAAEAADFHRALAVLDEERVVGPGAEVHFWRWRGGITDYCVAEPSPGGAPSAAGGGGEQERPAVLLVHGFGAFGDQWRGNMGALAAEGFHVFAPTFPGFGRSQKAAVPYSQDLWRDFLRDFILQVVRRPVVIVGNSIGGFISASLAADYPGLLRGLVLVNSAGPIDPSFTPAAWRAAVAARRPAPPALLVSAVSTALFWYLERTVPSTLRWLYPTNPDKADQWLAQEILRAAGDSGALDVFRAVWYLPPPRALNWLVAEGWRGPTLVLQGALDPLNDARGRALQLGQLCANVRVMLLEAGHCPHDEVPELFNEGLLGFLRSEVLLLPGGAEEGGGAGGQGGSRAAEQEGRVQGGRGQPAAAPAARVE</sequence>
<feature type="region of interest" description="Disordered" evidence="1">
    <location>
        <begin position="86"/>
        <end position="109"/>
    </location>
</feature>
<dbReference type="PANTHER" id="PTHR47832">
    <property type="entry name" value="DNA PHOTOLYASE"/>
    <property type="match status" value="1"/>
</dbReference>
<name>A0AAD3HQK4_9CHLO</name>
<feature type="compositionally biased region" description="Low complexity" evidence="1">
    <location>
        <begin position="534"/>
        <end position="544"/>
    </location>
</feature>
<dbReference type="InterPro" id="IPR029058">
    <property type="entry name" value="AB_hydrolase_fold"/>
</dbReference>
<evidence type="ECO:0000259" key="2">
    <source>
        <dbReference type="Pfam" id="PF00561"/>
    </source>
</evidence>
<dbReference type="InterPro" id="IPR000073">
    <property type="entry name" value="AB_hydrolase_1"/>
</dbReference>
<organism evidence="3 4">
    <name type="scientific">Astrephomene gubernaculifera</name>
    <dbReference type="NCBI Taxonomy" id="47775"/>
    <lineage>
        <taxon>Eukaryota</taxon>
        <taxon>Viridiplantae</taxon>
        <taxon>Chlorophyta</taxon>
        <taxon>core chlorophytes</taxon>
        <taxon>Chlorophyceae</taxon>
        <taxon>CS clade</taxon>
        <taxon>Chlamydomonadales</taxon>
        <taxon>Astrephomenaceae</taxon>
        <taxon>Astrephomene</taxon>
    </lineage>
</organism>
<feature type="compositionally biased region" description="Gly residues" evidence="1">
    <location>
        <begin position="507"/>
        <end position="518"/>
    </location>
</feature>
<protein>
    <recommendedName>
        <fullName evidence="2">AB hydrolase-1 domain-containing protein</fullName>
    </recommendedName>
</protein>
<dbReference type="PRINTS" id="PR00412">
    <property type="entry name" value="EPOXHYDRLASE"/>
</dbReference>
<gene>
    <name evidence="3" type="ORF">Agub_g11217</name>
</gene>
<feature type="non-terminal residue" evidence="3">
    <location>
        <position position="1"/>
    </location>
</feature>
<reference evidence="3 4" key="1">
    <citation type="journal article" date="2021" name="Sci. Rep.">
        <title>Genome sequencing of the multicellular alga Astrephomene provides insights into convergent evolution of germ-soma differentiation.</title>
        <authorList>
            <person name="Yamashita S."/>
            <person name="Yamamoto K."/>
            <person name="Matsuzaki R."/>
            <person name="Suzuki S."/>
            <person name="Yamaguchi H."/>
            <person name="Hirooka S."/>
            <person name="Minakuchi Y."/>
            <person name="Miyagishima S."/>
            <person name="Kawachi M."/>
            <person name="Toyoda A."/>
            <person name="Nozaki H."/>
        </authorList>
    </citation>
    <scope>NUCLEOTIDE SEQUENCE [LARGE SCALE GENOMIC DNA]</scope>
    <source>
        <strain evidence="3 4">NIES-4017</strain>
    </source>
</reference>
<dbReference type="AlphaFoldDB" id="A0AAD3HQK4"/>
<feature type="compositionally biased region" description="Low complexity" evidence="1">
    <location>
        <begin position="90"/>
        <end position="109"/>
    </location>
</feature>
<dbReference type="PRINTS" id="PR00111">
    <property type="entry name" value="ABHYDROLASE"/>
</dbReference>
<evidence type="ECO:0000256" key="1">
    <source>
        <dbReference type="SAM" id="MobiDB-lite"/>
    </source>
</evidence>